<feature type="compositionally biased region" description="Polar residues" evidence="1">
    <location>
        <begin position="1"/>
        <end position="12"/>
    </location>
</feature>
<dbReference type="InterPro" id="IPR027417">
    <property type="entry name" value="P-loop_NTPase"/>
</dbReference>
<reference evidence="4" key="1">
    <citation type="submission" date="2025-08" db="UniProtKB">
        <authorList>
            <consortium name="RefSeq"/>
        </authorList>
    </citation>
    <scope>IDENTIFICATION</scope>
    <source>
        <tissue evidence="4">Gonads</tissue>
    </source>
</reference>
<keyword evidence="2" id="KW-1133">Transmembrane helix</keyword>
<keyword evidence="3" id="KW-1185">Reference proteome</keyword>
<dbReference type="KEGG" id="lak:106158517"/>
<sequence>MSSKFETSQAAQADSEENTENEIEEKCEIIRQRIIEKCEKQLDLRQRRIILIGPPGAGKSSFVNSIAAAMSKSFSMVAEAGSFGDSRGDAESGITLYLSDFLNLGLEESKFDDLPTLIDLTGLPNNERLDLLQEVLSIVIYGRLPENERVQALFDFVYREGNGVKDLRLKYPETRESRDLEATCIVFVLNADSDNVPESLMKAVTTVVMNGPRQIRIFGLITKKDLAENEEGYPRLREALVSNLGLVGVTNQRLGEVKCYCDANCQPPRQPWHYPALDLPILEFLELLLDPANRAIDRQKPSGRRLRKPPMSWNGKMCLLSIFIALVAVILFAVFSNPSKHPTGNKGNNSGF</sequence>
<gene>
    <name evidence="4" type="primary">LOC106158517</name>
</gene>
<name>A0A1S3HVE7_LINAN</name>
<dbReference type="Gene3D" id="3.40.50.300">
    <property type="entry name" value="P-loop containing nucleotide triphosphate hydrolases"/>
    <property type="match status" value="1"/>
</dbReference>
<evidence type="ECO:0000313" key="3">
    <source>
        <dbReference type="Proteomes" id="UP000085678"/>
    </source>
</evidence>
<dbReference type="GeneID" id="106158517"/>
<feature type="region of interest" description="Disordered" evidence="1">
    <location>
        <begin position="1"/>
        <end position="22"/>
    </location>
</feature>
<evidence type="ECO:0000256" key="2">
    <source>
        <dbReference type="SAM" id="Phobius"/>
    </source>
</evidence>
<dbReference type="AlphaFoldDB" id="A0A1S3HVE7"/>
<feature type="transmembrane region" description="Helical" evidence="2">
    <location>
        <begin position="317"/>
        <end position="335"/>
    </location>
</feature>
<accession>A0A1S3HVE7</accession>
<evidence type="ECO:0000256" key="1">
    <source>
        <dbReference type="SAM" id="MobiDB-lite"/>
    </source>
</evidence>
<dbReference type="OrthoDB" id="6149413at2759"/>
<dbReference type="InParanoid" id="A0A1S3HVE7"/>
<proteinExistence type="predicted"/>
<keyword evidence="2" id="KW-0812">Transmembrane</keyword>
<dbReference type="SUPFAM" id="SSF52540">
    <property type="entry name" value="P-loop containing nucleoside triphosphate hydrolases"/>
    <property type="match status" value="1"/>
</dbReference>
<keyword evidence="2" id="KW-0472">Membrane</keyword>
<dbReference type="OMA" id="ANAMEPI"/>
<dbReference type="Proteomes" id="UP000085678">
    <property type="component" value="Unplaced"/>
</dbReference>
<organism evidence="3 4">
    <name type="scientific">Lingula anatina</name>
    <name type="common">Brachiopod</name>
    <name type="synonym">Lingula unguis</name>
    <dbReference type="NCBI Taxonomy" id="7574"/>
    <lineage>
        <taxon>Eukaryota</taxon>
        <taxon>Metazoa</taxon>
        <taxon>Spiralia</taxon>
        <taxon>Lophotrochozoa</taxon>
        <taxon>Brachiopoda</taxon>
        <taxon>Linguliformea</taxon>
        <taxon>Lingulata</taxon>
        <taxon>Lingulida</taxon>
        <taxon>Linguloidea</taxon>
        <taxon>Lingulidae</taxon>
        <taxon>Lingula</taxon>
    </lineage>
</organism>
<evidence type="ECO:0000313" key="4">
    <source>
        <dbReference type="RefSeq" id="XP_013389998.1"/>
    </source>
</evidence>
<dbReference type="RefSeq" id="XP_013389998.1">
    <property type="nucleotide sequence ID" value="XM_013534544.1"/>
</dbReference>
<protein>
    <submittedName>
        <fullName evidence="4">Uncharacterized protein LOC106158517</fullName>
    </submittedName>
</protein>